<dbReference type="InterPro" id="IPR000772">
    <property type="entry name" value="Ricin_B_lectin"/>
</dbReference>
<protein>
    <submittedName>
        <fullName evidence="2">Ricin B lectin domain-containing protein</fullName>
    </submittedName>
</protein>
<evidence type="ECO:0000313" key="2">
    <source>
        <dbReference type="EMBL" id="ORZ39763.1"/>
    </source>
</evidence>
<dbReference type="OrthoDB" id="6770063at2759"/>
<dbReference type="Gene3D" id="2.80.10.50">
    <property type="match status" value="1"/>
</dbReference>
<dbReference type="GO" id="GO:0030246">
    <property type="term" value="F:carbohydrate binding"/>
    <property type="evidence" value="ECO:0007669"/>
    <property type="project" value="UniProtKB-KW"/>
</dbReference>
<dbReference type="EMBL" id="MCFL01000004">
    <property type="protein sequence ID" value="ORZ39763.1"/>
    <property type="molecule type" value="Genomic_DNA"/>
</dbReference>
<evidence type="ECO:0000313" key="3">
    <source>
        <dbReference type="Proteomes" id="UP000193411"/>
    </source>
</evidence>
<feature type="domain" description="Ricin B lectin" evidence="1">
    <location>
        <begin position="11"/>
        <end position="103"/>
    </location>
</feature>
<dbReference type="Proteomes" id="UP000193411">
    <property type="component" value="Unassembled WGS sequence"/>
</dbReference>
<dbReference type="SUPFAM" id="SSF50370">
    <property type="entry name" value="Ricin B-like lectins"/>
    <property type="match status" value="1"/>
</dbReference>
<comment type="caution">
    <text evidence="2">The sequence shown here is derived from an EMBL/GenBank/DDBJ whole genome shotgun (WGS) entry which is preliminary data.</text>
</comment>
<organism evidence="2 3">
    <name type="scientific">Catenaria anguillulae PL171</name>
    <dbReference type="NCBI Taxonomy" id="765915"/>
    <lineage>
        <taxon>Eukaryota</taxon>
        <taxon>Fungi</taxon>
        <taxon>Fungi incertae sedis</taxon>
        <taxon>Blastocladiomycota</taxon>
        <taxon>Blastocladiomycetes</taxon>
        <taxon>Blastocladiales</taxon>
        <taxon>Catenariaceae</taxon>
        <taxon>Catenaria</taxon>
    </lineage>
</organism>
<dbReference type="InterPro" id="IPR035992">
    <property type="entry name" value="Ricin_B-like_lectins"/>
</dbReference>
<gene>
    <name evidence="2" type="ORF">BCR44DRAFT_1215195</name>
</gene>
<reference evidence="2 3" key="1">
    <citation type="submission" date="2016-07" db="EMBL/GenBank/DDBJ databases">
        <title>Pervasive Adenine N6-methylation of Active Genes in Fungi.</title>
        <authorList>
            <consortium name="DOE Joint Genome Institute"/>
            <person name="Mondo S.J."/>
            <person name="Dannebaum R.O."/>
            <person name="Kuo R.C."/>
            <person name="Labutti K."/>
            <person name="Haridas S."/>
            <person name="Kuo A."/>
            <person name="Salamov A."/>
            <person name="Ahrendt S.R."/>
            <person name="Lipzen A."/>
            <person name="Sullivan W."/>
            <person name="Andreopoulos W.B."/>
            <person name="Clum A."/>
            <person name="Lindquist E."/>
            <person name="Daum C."/>
            <person name="Ramamoorthy G.K."/>
            <person name="Gryganskyi A."/>
            <person name="Culley D."/>
            <person name="Magnuson J.K."/>
            <person name="James T.Y."/>
            <person name="O'Malley M.A."/>
            <person name="Stajich J.E."/>
            <person name="Spatafora J.W."/>
            <person name="Visel A."/>
            <person name="Grigoriev I.V."/>
        </authorList>
    </citation>
    <scope>NUCLEOTIDE SEQUENCE [LARGE SCALE GENOMIC DNA]</scope>
    <source>
        <strain evidence="2 3">PL171</strain>
    </source>
</reference>
<dbReference type="Pfam" id="PF00652">
    <property type="entry name" value="Ricin_B_lectin"/>
    <property type="match status" value="1"/>
</dbReference>
<dbReference type="PROSITE" id="PS50231">
    <property type="entry name" value="RICIN_B_LECTIN"/>
    <property type="match status" value="1"/>
</dbReference>
<proteinExistence type="predicted"/>
<keyword evidence="2" id="KW-0430">Lectin</keyword>
<evidence type="ECO:0000259" key="1">
    <source>
        <dbReference type="Pfam" id="PF00652"/>
    </source>
</evidence>
<keyword evidence="3" id="KW-1185">Reference proteome</keyword>
<name>A0A1Y2I1A7_9FUNG</name>
<dbReference type="AlphaFoldDB" id="A0A1Y2I1A7"/>
<sequence>MDDHYHGRAYRIIQSWNNKYCLDVPGGHAFEGQIVRWWKCNGSDAQKWHTADDQYGRRIFSIKGHELKLCLDPAGGVGGNRDGQQLQLWRCHGGPEQLWFHTDFDTMRDGFSLCGWP</sequence>
<accession>A0A1Y2I1A7</accession>